<evidence type="ECO:0000313" key="2">
    <source>
        <dbReference type="Proteomes" id="UP000202279"/>
    </source>
</evidence>
<dbReference type="GO" id="GO:0000287">
    <property type="term" value="F:magnesium ion binding"/>
    <property type="evidence" value="ECO:0007669"/>
    <property type="project" value="InterPro"/>
</dbReference>
<dbReference type="EMBL" id="KU998233">
    <property type="protein sequence ID" value="ANA85292.1"/>
    <property type="molecule type" value="Genomic_DNA"/>
</dbReference>
<reference evidence="2" key="1">
    <citation type="submission" date="2016-03" db="EMBL/GenBank/DDBJ databases">
        <authorList>
            <person name="Ploux O."/>
        </authorList>
    </citation>
    <scope>NUCLEOTIDE SEQUENCE [LARGE SCALE GENOMIC DNA]</scope>
</reference>
<proteinExistence type="predicted"/>
<dbReference type="RefSeq" id="YP_009276616.1">
    <property type="nucleotide sequence ID" value="NC_030942.1"/>
</dbReference>
<dbReference type="GO" id="GO:0006310">
    <property type="term" value="P:DNA recombination"/>
    <property type="evidence" value="ECO:0007669"/>
    <property type="project" value="InterPro"/>
</dbReference>
<dbReference type="OrthoDB" id="12909at10239"/>
<dbReference type="GO" id="GO:0006281">
    <property type="term" value="P:DNA repair"/>
    <property type="evidence" value="ECO:0007669"/>
    <property type="project" value="InterPro"/>
</dbReference>
<dbReference type="SUPFAM" id="SSF103084">
    <property type="entry name" value="Holliday junction resolvase RusA"/>
    <property type="match status" value="1"/>
</dbReference>
<dbReference type="KEGG" id="vg:28802929"/>
<dbReference type="InterPro" id="IPR036614">
    <property type="entry name" value="RusA-like_sf"/>
</dbReference>
<organism evidence="1 2">
    <name type="scientific">Gordonia phage BritBrat</name>
    <dbReference type="NCBI Taxonomy" id="1838064"/>
    <lineage>
        <taxon>Viruses</taxon>
        <taxon>Duplodnaviria</taxon>
        <taxon>Heunggongvirae</taxon>
        <taxon>Uroviricota</taxon>
        <taxon>Caudoviricetes</taxon>
        <taxon>Britbratvirus</taxon>
        <taxon>Britbratvirus britbrat</taxon>
    </lineage>
</organism>
<evidence type="ECO:0000313" key="1">
    <source>
        <dbReference type="EMBL" id="ANA85292.1"/>
    </source>
</evidence>
<dbReference type="Proteomes" id="UP000202279">
    <property type="component" value="Segment"/>
</dbReference>
<protein>
    <submittedName>
        <fullName evidence="1">Resolvase</fullName>
    </submittedName>
</protein>
<dbReference type="Gene3D" id="3.30.1330.70">
    <property type="entry name" value="Holliday junction resolvase RusA"/>
    <property type="match status" value="1"/>
</dbReference>
<gene>
    <name evidence="1" type="primary">89</name>
    <name evidence="1" type="ORF">PBI_BRITBRAT_89</name>
</gene>
<keyword evidence="2" id="KW-1185">Reference proteome</keyword>
<sequence length="144" mass="16020">MSTHRIDLPWTKPPLSMNDRGYTKGAAMAKSALTARIRQQVQLLAVLHQLPRNVAHTSVQLHYRPCDNRRRDTDNLVATLKPICDALAAGTKTHPGYGLVPDDTPQYMAKPEPIIHPAGKKSKRGSNGRAIGEMWLELHIEEAQ</sequence>
<dbReference type="GeneID" id="28802929"/>
<name>A0A166Y0Y6_9CAUD</name>
<accession>A0A166Y0Y6</accession>